<dbReference type="STRING" id="1817760.A2151_05460"/>
<evidence type="ECO:0000313" key="4">
    <source>
        <dbReference type="EMBL" id="OGI47283.1"/>
    </source>
</evidence>
<dbReference type="InterPro" id="IPR016047">
    <property type="entry name" value="M23ase_b-sheet_dom"/>
</dbReference>
<organism evidence="4 5">
    <name type="scientific">Candidatus Muproteobacteria bacterium RBG_16_65_34</name>
    <dbReference type="NCBI Taxonomy" id="1817760"/>
    <lineage>
        <taxon>Bacteria</taxon>
        <taxon>Pseudomonadati</taxon>
        <taxon>Pseudomonadota</taxon>
        <taxon>Candidatus Muproteobacteria</taxon>
    </lineage>
</organism>
<dbReference type="CDD" id="cd12797">
    <property type="entry name" value="M23_peptidase"/>
    <property type="match status" value="1"/>
</dbReference>
<dbReference type="Pfam" id="PF01551">
    <property type="entry name" value="Peptidase_M23"/>
    <property type="match status" value="1"/>
</dbReference>
<dbReference type="GO" id="GO:0009279">
    <property type="term" value="C:cell outer membrane"/>
    <property type="evidence" value="ECO:0007669"/>
    <property type="project" value="TreeGrafter"/>
</dbReference>
<feature type="compositionally biased region" description="Basic and acidic residues" evidence="2">
    <location>
        <begin position="160"/>
        <end position="176"/>
    </location>
</feature>
<dbReference type="Proteomes" id="UP000178885">
    <property type="component" value="Unassembled WGS sequence"/>
</dbReference>
<reference evidence="4 5" key="1">
    <citation type="journal article" date="2016" name="Nat. Commun.">
        <title>Thousands of microbial genomes shed light on interconnected biogeochemical processes in an aquifer system.</title>
        <authorList>
            <person name="Anantharaman K."/>
            <person name="Brown C.T."/>
            <person name="Hug L.A."/>
            <person name="Sharon I."/>
            <person name="Castelle C.J."/>
            <person name="Probst A.J."/>
            <person name="Thomas B.C."/>
            <person name="Singh A."/>
            <person name="Wilkins M.J."/>
            <person name="Karaoz U."/>
            <person name="Brodie E.L."/>
            <person name="Williams K.H."/>
            <person name="Hubbard S.S."/>
            <person name="Banfield J.F."/>
        </authorList>
    </citation>
    <scope>NUCLEOTIDE SEQUENCE [LARGE SCALE GENOMIC DNA]</scope>
</reference>
<dbReference type="SUPFAM" id="SSF54106">
    <property type="entry name" value="LysM domain"/>
    <property type="match status" value="1"/>
</dbReference>
<feature type="domain" description="LysM" evidence="3">
    <location>
        <begin position="30"/>
        <end position="74"/>
    </location>
</feature>
<dbReference type="SUPFAM" id="SSF51261">
    <property type="entry name" value="Duplicated hybrid motif"/>
    <property type="match status" value="1"/>
</dbReference>
<evidence type="ECO:0000256" key="1">
    <source>
        <dbReference type="ARBA" id="ARBA00038420"/>
    </source>
</evidence>
<gene>
    <name evidence="4" type="ORF">A2151_05460</name>
</gene>
<accession>A0A1F6TQ90</accession>
<dbReference type="InterPro" id="IPR018392">
    <property type="entry name" value="LysM"/>
</dbReference>
<proteinExistence type="inferred from homology"/>
<feature type="domain" description="LysM" evidence="3">
    <location>
        <begin position="100"/>
        <end position="144"/>
    </location>
</feature>
<dbReference type="AlphaFoldDB" id="A0A1F6TQ90"/>
<dbReference type="CDD" id="cd00118">
    <property type="entry name" value="LysM"/>
    <property type="match status" value="2"/>
</dbReference>
<evidence type="ECO:0000313" key="5">
    <source>
        <dbReference type="Proteomes" id="UP000178885"/>
    </source>
</evidence>
<feature type="region of interest" description="Disordered" evidence="2">
    <location>
        <begin position="157"/>
        <end position="187"/>
    </location>
</feature>
<dbReference type="GO" id="GO:0032153">
    <property type="term" value="C:cell division site"/>
    <property type="evidence" value="ECO:0007669"/>
    <property type="project" value="TreeGrafter"/>
</dbReference>
<dbReference type="GO" id="GO:0004222">
    <property type="term" value="F:metalloendopeptidase activity"/>
    <property type="evidence" value="ECO:0007669"/>
    <property type="project" value="TreeGrafter"/>
</dbReference>
<dbReference type="Gene3D" id="2.70.70.10">
    <property type="entry name" value="Glucose Permease (Domain IIA)"/>
    <property type="match status" value="1"/>
</dbReference>
<evidence type="ECO:0000259" key="3">
    <source>
        <dbReference type="PROSITE" id="PS51782"/>
    </source>
</evidence>
<comment type="similarity">
    <text evidence="1">Belongs to the E.coli NlpD/Haemophilus LppB family.</text>
</comment>
<dbReference type="EMBL" id="MFSU01000060">
    <property type="protein sequence ID" value="OGI47283.1"/>
    <property type="molecule type" value="Genomic_DNA"/>
</dbReference>
<dbReference type="PANTHER" id="PTHR21666:SF263">
    <property type="entry name" value="MUREIN HYDROLASE ACTIVATOR NLPD"/>
    <property type="match status" value="1"/>
</dbReference>
<name>A0A1F6TQ90_9PROT</name>
<protein>
    <recommendedName>
        <fullName evidence="3">LysM domain-containing protein</fullName>
    </recommendedName>
</protein>
<comment type="caution">
    <text evidence="4">The sequence shown here is derived from an EMBL/GenBank/DDBJ whole genome shotgun (WGS) entry which is preliminary data.</text>
</comment>
<sequence length="308" mass="33227">MALLTLAACAGGGVAPVSDQSASLRQPESEYREVRAGDTLYSIAWESGRDYRELAAWNGIAPPYVIKPGQKLRLYPPEQEEAGEKTKTTEVSARPDAAPAYHVVRRRETLTRIAAQHDVSPKDLAAWNKLSPPYTLKSGQKLRLAAPQGVAPAENKVVARKADKKTPGAADRHDAGPARSPKASGELGPWVWPTEGTILARFSAKNPNKGIDIGGKAGQPIVAAAPGTVVYRGGGLRGYGQLIIIKHNADFLSAYAHSDKIYVKEGNVIKRGQKIAEMGSSGADRVKLHFEIRRRGAPVDPMEYLPRK</sequence>
<dbReference type="Pfam" id="PF01476">
    <property type="entry name" value="LysM"/>
    <property type="match status" value="2"/>
</dbReference>
<dbReference type="PANTHER" id="PTHR21666">
    <property type="entry name" value="PEPTIDASE-RELATED"/>
    <property type="match status" value="1"/>
</dbReference>
<dbReference type="InterPro" id="IPR011055">
    <property type="entry name" value="Dup_hybrid_motif"/>
</dbReference>
<dbReference type="PROSITE" id="PS51782">
    <property type="entry name" value="LYSM"/>
    <property type="match status" value="2"/>
</dbReference>
<dbReference type="SMART" id="SM00257">
    <property type="entry name" value="LysM"/>
    <property type="match status" value="2"/>
</dbReference>
<dbReference type="InterPro" id="IPR050570">
    <property type="entry name" value="Cell_wall_metabolism_enzyme"/>
</dbReference>
<evidence type="ECO:0000256" key="2">
    <source>
        <dbReference type="SAM" id="MobiDB-lite"/>
    </source>
</evidence>
<dbReference type="InterPro" id="IPR036779">
    <property type="entry name" value="LysM_dom_sf"/>
</dbReference>
<dbReference type="Gene3D" id="3.10.350.10">
    <property type="entry name" value="LysM domain"/>
    <property type="match status" value="2"/>
</dbReference>